<sequence length="470" mass="52271">MKTMIPVALAFLIPEACSVASDSMSELSENLFLRNVRRHGNPPPAGRSRPSSLLHYAVCLAGTLNLLSGNKSHLRVSISACRSLPVHPAWLDYSPPTWASWVRSSAGSLPDSRMWESYRTMPIVYGFSSGIFRFPPRFHSGAAPYRFNLFGSQDLGVRVYKISSLTMSSVLWMLMMPAKHMLVPDLVTLPLPRLVLPLQLLWNVEALHCQYQTCEPFLVKPEAGRDWLLVGRKPEEGASGKDIGHCLIFSTADHAACSESRQSSTQPLLRLKNSRPRGPLHLNTVGATTGRACFDKRGKTTQPRVTQRLASEYHLVGLALKLILRRPIACRCYLVMTFRHLRSHSPGEPRTAAHNRDTIGKKSNWAPVHNVCSVVVTLLESRRATSCGYNSSHPVWHALYECLQDIHGYSSPFLLQPFHELSNGFWPRLTSPHPAIQFVPKMFYSFEVGTLGGPIQSANIVVGVPLHSSP</sequence>
<protein>
    <submittedName>
        <fullName evidence="2">Uncharacterized protein</fullName>
    </submittedName>
</protein>
<evidence type="ECO:0000256" key="1">
    <source>
        <dbReference type="SAM" id="SignalP"/>
    </source>
</evidence>
<feature type="chain" id="PRO_5046145513" evidence="1">
    <location>
        <begin position="19"/>
        <end position="470"/>
    </location>
</feature>
<keyword evidence="3" id="KW-1185">Reference proteome</keyword>
<evidence type="ECO:0000313" key="3">
    <source>
        <dbReference type="Proteomes" id="UP001159363"/>
    </source>
</evidence>
<name>A0ABQ9ICQ8_9NEOP</name>
<keyword evidence="1" id="KW-0732">Signal</keyword>
<dbReference type="Proteomes" id="UP001159363">
    <property type="component" value="Chromosome 2"/>
</dbReference>
<feature type="signal peptide" evidence="1">
    <location>
        <begin position="1"/>
        <end position="18"/>
    </location>
</feature>
<reference evidence="2 3" key="1">
    <citation type="submission" date="2023-02" db="EMBL/GenBank/DDBJ databases">
        <title>LHISI_Scaffold_Assembly.</title>
        <authorList>
            <person name="Stuart O.P."/>
            <person name="Cleave R."/>
            <person name="Magrath M.J.L."/>
            <person name="Mikheyev A.S."/>
        </authorList>
    </citation>
    <scope>NUCLEOTIDE SEQUENCE [LARGE SCALE GENOMIC DNA]</scope>
    <source>
        <strain evidence="2">Daus_M_001</strain>
        <tissue evidence="2">Leg muscle</tissue>
    </source>
</reference>
<accession>A0ABQ9ICQ8</accession>
<organism evidence="2 3">
    <name type="scientific">Dryococelus australis</name>
    <dbReference type="NCBI Taxonomy" id="614101"/>
    <lineage>
        <taxon>Eukaryota</taxon>
        <taxon>Metazoa</taxon>
        <taxon>Ecdysozoa</taxon>
        <taxon>Arthropoda</taxon>
        <taxon>Hexapoda</taxon>
        <taxon>Insecta</taxon>
        <taxon>Pterygota</taxon>
        <taxon>Neoptera</taxon>
        <taxon>Polyneoptera</taxon>
        <taxon>Phasmatodea</taxon>
        <taxon>Verophasmatodea</taxon>
        <taxon>Anareolatae</taxon>
        <taxon>Phasmatidae</taxon>
        <taxon>Eurycanthinae</taxon>
        <taxon>Dryococelus</taxon>
    </lineage>
</organism>
<evidence type="ECO:0000313" key="2">
    <source>
        <dbReference type="EMBL" id="KAJ8894468.1"/>
    </source>
</evidence>
<gene>
    <name evidence="2" type="ORF">PR048_007122</name>
</gene>
<proteinExistence type="predicted"/>
<comment type="caution">
    <text evidence="2">The sequence shown here is derived from an EMBL/GenBank/DDBJ whole genome shotgun (WGS) entry which is preliminary data.</text>
</comment>
<dbReference type="EMBL" id="JARBHB010000002">
    <property type="protein sequence ID" value="KAJ8894468.1"/>
    <property type="molecule type" value="Genomic_DNA"/>
</dbReference>